<feature type="domain" description="TFIIE beta" evidence="8">
    <location>
        <begin position="16"/>
        <end position="93"/>
    </location>
</feature>
<dbReference type="Proteomes" id="UP000799439">
    <property type="component" value="Unassembled WGS sequence"/>
</dbReference>
<evidence type="ECO:0000256" key="7">
    <source>
        <dbReference type="SAM" id="MobiDB-lite"/>
    </source>
</evidence>
<keyword evidence="3" id="KW-0238">DNA-binding</keyword>
<evidence type="ECO:0000256" key="3">
    <source>
        <dbReference type="ARBA" id="ARBA00023125"/>
    </source>
</evidence>
<dbReference type="GO" id="GO:0003677">
    <property type="term" value="F:DNA binding"/>
    <property type="evidence" value="ECO:0007669"/>
    <property type="project" value="UniProtKB-KW"/>
</dbReference>
<evidence type="ECO:0000313" key="10">
    <source>
        <dbReference type="Proteomes" id="UP000799439"/>
    </source>
</evidence>
<evidence type="ECO:0000313" key="9">
    <source>
        <dbReference type="EMBL" id="KAF2153515.1"/>
    </source>
</evidence>
<reference evidence="9" key="1">
    <citation type="journal article" date="2020" name="Stud. Mycol.">
        <title>101 Dothideomycetes genomes: a test case for predicting lifestyles and emergence of pathogens.</title>
        <authorList>
            <person name="Haridas S."/>
            <person name="Albert R."/>
            <person name="Binder M."/>
            <person name="Bloem J."/>
            <person name="Labutti K."/>
            <person name="Salamov A."/>
            <person name="Andreopoulos B."/>
            <person name="Baker S."/>
            <person name="Barry K."/>
            <person name="Bills G."/>
            <person name="Bluhm B."/>
            <person name="Cannon C."/>
            <person name="Castanera R."/>
            <person name="Culley D."/>
            <person name="Daum C."/>
            <person name="Ezra D."/>
            <person name="Gonzalez J."/>
            <person name="Henrissat B."/>
            <person name="Kuo A."/>
            <person name="Liang C."/>
            <person name="Lipzen A."/>
            <person name="Lutzoni F."/>
            <person name="Magnuson J."/>
            <person name="Mondo S."/>
            <person name="Nolan M."/>
            <person name="Ohm R."/>
            <person name="Pangilinan J."/>
            <person name="Park H.-J."/>
            <person name="Ramirez L."/>
            <person name="Alfaro M."/>
            <person name="Sun H."/>
            <person name="Tritt A."/>
            <person name="Yoshinaga Y."/>
            <person name="Zwiers L.-H."/>
            <person name="Turgeon B."/>
            <person name="Goodwin S."/>
            <person name="Spatafora J."/>
            <person name="Crous P."/>
            <person name="Grigoriev I."/>
        </authorList>
    </citation>
    <scope>NUCLEOTIDE SEQUENCE</scope>
    <source>
        <strain evidence="9">CBS 260.36</strain>
    </source>
</reference>
<dbReference type="Pfam" id="PF22254">
    <property type="entry name" value="TFA2_E-tether"/>
    <property type="match status" value="1"/>
</dbReference>
<keyword evidence="10" id="KW-1185">Reference proteome</keyword>
<protein>
    <recommendedName>
        <fullName evidence="8">TFIIE beta domain-containing protein</fullName>
    </recommendedName>
</protein>
<dbReference type="InterPro" id="IPR054600">
    <property type="entry name" value="TFA2_E-tether"/>
</dbReference>
<comment type="caution">
    <text evidence="9">The sequence shown here is derived from an EMBL/GenBank/DDBJ whole genome shotgun (WGS) entry which is preliminary data.</text>
</comment>
<evidence type="ECO:0000256" key="2">
    <source>
        <dbReference type="ARBA" id="ARBA00023015"/>
    </source>
</evidence>
<dbReference type="AlphaFoldDB" id="A0A9P4J3P8"/>
<dbReference type="GO" id="GO:0001097">
    <property type="term" value="F:TFIIH-class transcription factor complex binding"/>
    <property type="evidence" value="ECO:0007669"/>
    <property type="project" value="TreeGrafter"/>
</dbReference>
<evidence type="ECO:0000256" key="1">
    <source>
        <dbReference type="ARBA" id="ARBA00004123"/>
    </source>
</evidence>
<feature type="compositionally biased region" description="Basic and acidic residues" evidence="7">
    <location>
        <begin position="1"/>
        <end position="11"/>
    </location>
</feature>
<evidence type="ECO:0000256" key="6">
    <source>
        <dbReference type="ARBA" id="ARBA00025581"/>
    </source>
</evidence>
<proteinExistence type="predicted"/>
<feature type="region of interest" description="Disordered" evidence="7">
    <location>
        <begin position="1"/>
        <end position="21"/>
    </location>
</feature>
<evidence type="ECO:0000259" key="8">
    <source>
        <dbReference type="PROSITE" id="PS51351"/>
    </source>
</evidence>
<dbReference type="Pfam" id="PF18121">
    <property type="entry name" value="TFA2_Winged_2"/>
    <property type="match status" value="1"/>
</dbReference>
<comment type="function">
    <text evidence="6">Recruits TFIIH to the initiation complex and stimulates the RNA polymerase II C-terminal domain kinase and DNA-dependent ATPase activities of TFIIH. Both TFIIH and TFIIE are required for promoter clearance by RNA polymerase.</text>
</comment>
<accession>A0A9P4J3P8</accession>
<gene>
    <name evidence="9" type="ORF">K461DRAFT_278323</name>
</gene>
<dbReference type="InterPro" id="IPR016656">
    <property type="entry name" value="TFIIE-bsu"/>
</dbReference>
<keyword evidence="2" id="KW-0805">Transcription regulation</keyword>
<dbReference type="GO" id="GO:0006367">
    <property type="term" value="P:transcription initiation at RNA polymerase II promoter"/>
    <property type="evidence" value="ECO:0007669"/>
    <property type="project" value="InterPro"/>
</dbReference>
<sequence length="235" mass="27187">MDDRKRKRPDEPMLPPDTGSGREILTQVVYAIEYLRSKDRPIPFDDIWNYLSLPPEQSKHRSALRKALIDHPKTEYTPGSHPTFRFRPIHNVRNGEELIAYLQQQTTAQGISVKELKDGWPSAIEEIDSLERKGQLLVTRNKKDNTPKMVWSNDPSLSIHIEDDFQNYWTKTKLPSNPSDMRLELEKAGLTPTSQVKEIVKVLPGKKEKRRVNRKAGRSTNTHMMGILKDYGFKK</sequence>
<evidence type="ECO:0000256" key="5">
    <source>
        <dbReference type="ARBA" id="ARBA00023242"/>
    </source>
</evidence>
<dbReference type="EMBL" id="ML996085">
    <property type="protein sequence ID" value="KAF2153515.1"/>
    <property type="molecule type" value="Genomic_DNA"/>
</dbReference>
<dbReference type="OrthoDB" id="5323195at2759"/>
<dbReference type="PIRSF" id="PIRSF016398">
    <property type="entry name" value="TFIIE-beta"/>
    <property type="match status" value="1"/>
</dbReference>
<keyword evidence="5" id="KW-0539">Nucleus</keyword>
<comment type="subcellular location">
    <subcellularLocation>
        <location evidence="1">Nucleus</location>
    </subcellularLocation>
</comment>
<evidence type="ECO:0000256" key="4">
    <source>
        <dbReference type="ARBA" id="ARBA00023163"/>
    </source>
</evidence>
<dbReference type="PROSITE" id="PS51351">
    <property type="entry name" value="TFIIE_BETA_C"/>
    <property type="match status" value="1"/>
</dbReference>
<dbReference type="GO" id="GO:0005673">
    <property type="term" value="C:transcription factor TFIIE complex"/>
    <property type="evidence" value="ECO:0007669"/>
    <property type="project" value="InterPro"/>
</dbReference>
<name>A0A9P4J3P8_9PEZI</name>
<dbReference type="PANTHER" id="PTHR12716">
    <property type="entry name" value="TRANSCRIPTION INITIATION FACTOR IIE, BETA SUBUNIT"/>
    <property type="match status" value="1"/>
</dbReference>
<keyword evidence="4" id="KW-0804">Transcription</keyword>
<dbReference type="InterPro" id="IPR040501">
    <property type="entry name" value="TFA2_Winged_2"/>
</dbReference>
<dbReference type="PANTHER" id="PTHR12716:SF8">
    <property type="entry name" value="TRANSCRIPTION INITIATION FACTOR IIE SUBUNIT BETA"/>
    <property type="match status" value="1"/>
</dbReference>
<dbReference type="InterPro" id="IPR003166">
    <property type="entry name" value="TFIIE_bsu_DNA-bd"/>
</dbReference>
<organism evidence="9 10">
    <name type="scientific">Myriangium duriaei CBS 260.36</name>
    <dbReference type="NCBI Taxonomy" id="1168546"/>
    <lineage>
        <taxon>Eukaryota</taxon>
        <taxon>Fungi</taxon>
        <taxon>Dikarya</taxon>
        <taxon>Ascomycota</taxon>
        <taxon>Pezizomycotina</taxon>
        <taxon>Dothideomycetes</taxon>
        <taxon>Dothideomycetidae</taxon>
        <taxon>Myriangiales</taxon>
        <taxon>Myriangiaceae</taxon>
        <taxon>Myriangium</taxon>
    </lineage>
</organism>
<dbReference type="Pfam" id="PF02186">
    <property type="entry name" value="TFIIE_beta"/>
    <property type="match status" value="1"/>
</dbReference>